<proteinExistence type="predicted"/>
<evidence type="ECO:0000313" key="1">
    <source>
        <dbReference type="EMBL" id="SBW28936.1"/>
    </source>
</evidence>
<dbReference type="EMBL" id="FLUV01002565">
    <property type="protein sequence ID" value="SBW28936.1"/>
    <property type="molecule type" value="Genomic_DNA"/>
</dbReference>
<dbReference type="AlphaFoldDB" id="A0A1C3PGP7"/>
<reference evidence="2" key="1">
    <citation type="submission" date="2016-02" db="EMBL/GenBank/DDBJ databases">
        <authorList>
            <person name="Wibberg D."/>
        </authorList>
    </citation>
    <scope>NUCLEOTIDE SEQUENCE [LARGE SCALE GENOMIC DNA]</scope>
</reference>
<keyword evidence="2" id="KW-1185">Reference proteome</keyword>
<dbReference type="Proteomes" id="UP000199013">
    <property type="component" value="Unassembled WGS sequence"/>
</dbReference>
<sequence length="166" mass="16410">MAGGAVPTRAVARLVPLYRMMLACTALAGLFIMHGVAVGLGCPGVGRAAESATAVHGSGAGHEVSTALHIPAPVSMIDHEASVSPPMASVVTDDAGNAGGHGALCMSLPPQAGPAGLLALLLGIGVVAWTWPAWGQGAGADGDGHRRRAPPPAGSCLLTRLCVSRT</sequence>
<name>A0A1C3PGP7_9ACTN</name>
<organism evidence="1 2">
    <name type="scientific">Candidatus Protofrankia californiensis</name>
    <dbReference type="NCBI Taxonomy" id="1839754"/>
    <lineage>
        <taxon>Bacteria</taxon>
        <taxon>Bacillati</taxon>
        <taxon>Actinomycetota</taxon>
        <taxon>Actinomycetes</taxon>
        <taxon>Frankiales</taxon>
        <taxon>Frankiaceae</taxon>
        <taxon>Protofrankia</taxon>
    </lineage>
</organism>
<protein>
    <submittedName>
        <fullName evidence="1">Putative membrane protein</fullName>
    </submittedName>
</protein>
<evidence type="ECO:0000313" key="2">
    <source>
        <dbReference type="Proteomes" id="UP000199013"/>
    </source>
</evidence>
<gene>
    <name evidence="1" type="ORF">FDG2_6214</name>
</gene>
<accession>A0A1C3PGP7</accession>